<dbReference type="PANTHER" id="PTHR47326:SF1">
    <property type="entry name" value="HTH PSQ-TYPE DOMAIN-CONTAINING PROTEIN"/>
    <property type="match status" value="1"/>
</dbReference>
<evidence type="ECO:0000313" key="3">
    <source>
        <dbReference type="EMBL" id="CAL1294969.1"/>
    </source>
</evidence>
<keyword evidence="4" id="KW-1185">Reference proteome</keyword>
<evidence type="ECO:0000259" key="2">
    <source>
        <dbReference type="Pfam" id="PF13358"/>
    </source>
</evidence>
<keyword evidence="1" id="KW-1133">Transmembrane helix</keyword>
<accession>A0AAV2BGE1</accession>
<protein>
    <recommendedName>
        <fullName evidence="2">Tc1-like transposase DDE domain-containing protein</fullName>
    </recommendedName>
</protein>
<dbReference type="EMBL" id="CAXIEN010000357">
    <property type="protein sequence ID" value="CAL1294969.1"/>
    <property type="molecule type" value="Genomic_DNA"/>
</dbReference>
<dbReference type="InterPro" id="IPR036397">
    <property type="entry name" value="RNaseH_sf"/>
</dbReference>
<dbReference type="Gene3D" id="3.30.420.10">
    <property type="entry name" value="Ribonuclease H-like superfamily/Ribonuclease H"/>
    <property type="match status" value="1"/>
</dbReference>
<dbReference type="AlphaFoldDB" id="A0AAV2BGE1"/>
<dbReference type="InterPro" id="IPR038717">
    <property type="entry name" value="Tc1-like_DDE_dom"/>
</dbReference>
<keyword evidence="1" id="KW-0812">Transmembrane</keyword>
<evidence type="ECO:0000313" key="4">
    <source>
        <dbReference type="Proteomes" id="UP001497382"/>
    </source>
</evidence>
<feature type="transmembrane region" description="Helical" evidence="1">
    <location>
        <begin position="250"/>
        <end position="270"/>
    </location>
</feature>
<feature type="domain" description="Tc1-like transposase DDE" evidence="2">
    <location>
        <begin position="32"/>
        <end position="173"/>
    </location>
</feature>
<evidence type="ECO:0000256" key="1">
    <source>
        <dbReference type="SAM" id="Phobius"/>
    </source>
</evidence>
<dbReference type="Proteomes" id="UP001497382">
    <property type="component" value="Unassembled WGS sequence"/>
</dbReference>
<organism evidence="3 4">
    <name type="scientific">Larinioides sclopetarius</name>
    <dbReference type="NCBI Taxonomy" id="280406"/>
    <lineage>
        <taxon>Eukaryota</taxon>
        <taxon>Metazoa</taxon>
        <taxon>Ecdysozoa</taxon>
        <taxon>Arthropoda</taxon>
        <taxon>Chelicerata</taxon>
        <taxon>Arachnida</taxon>
        <taxon>Araneae</taxon>
        <taxon>Araneomorphae</taxon>
        <taxon>Entelegynae</taxon>
        <taxon>Araneoidea</taxon>
        <taxon>Araneidae</taxon>
        <taxon>Larinioides</taxon>
    </lineage>
</organism>
<keyword evidence="1" id="KW-0472">Membrane</keyword>
<gene>
    <name evidence="3" type="ORF">LARSCL_LOCUS19015</name>
</gene>
<name>A0AAV2BGE1_9ARAC</name>
<dbReference type="Pfam" id="PF13358">
    <property type="entry name" value="DDE_3"/>
    <property type="match status" value="1"/>
</dbReference>
<sequence>MSTRQPLAMQHRERRRVWCADRQSWIQERHNVVFSDESRFCVQYSDGYIRVWRFRRDRTLPSCIRYRHTDTAPGRIVWVAIGYKIRASLVRIDGNLNADRYIYDILRSVVVPYLQGLPNTIFQQDNAKPHVARRVRSFLDTQGIRLLPWPARSPDLSPIENIWSWVAEILARHPSPANRVVEVWHRLKAAWNELPVSVIQDQFDSISKQERAVSAAKDGNCFYLFRTHLNPQTAYKFNHLIFMPYCSRRINIFFCVCFIHSVAFLMASSVL</sequence>
<comment type="caution">
    <text evidence="3">The sequence shown here is derived from an EMBL/GenBank/DDBJ whole genome shotgun (WGS) entry which is preliminary data.</text>
</comment>
<reference evidence="3 4" key="1">
    <citation type="submission" date="2024-04" db="EMBL/GenBank/DDBJ databases">
        <authorList>
            <person name="Rising A."/>
            <person name="Reimegard J."/>
            <person name="Sonavane S."/>
            <person name="Akerstrom W."/>
            <person name="Nylinder S."/>
            <person name="Hedman E."/>
            <person name="Kallberg Y."/>
        </authorList>
    </citation>
    <scope>NUCLEOTIDE SEQUENCE [LARGE SCALE GENOMIC DNA]</scope>
</reference>
<proteinExistence type="predicted"/>
<dbReference type="GO" id="GO:0003676">
    <property type="term" value="F:nucleic acid binding"/>
    <property type="evidence" value="ECO:0007669"/>
    <property type="project" value="InterPro"/>
</dbReference>
<dbReference type="PANTHER" id="PTHR47326">
    <property type="entry name" value="TRANSPOSABLE ELEMENT TC3 TRANSPOSASE-LIKE PROTEIN"/>
    <property type="match status" value="1"/>
</dbReference>